<keyword evidence="2 4" id="KW-0067">ATP-binding</keyword>
<evidence type="ECO:0000256" key="2">
    <source>
        <dbReference type="ARBA" id="ARBA00022840"/>
    </source>
</evidence>
<accession>A0ABS1J9S5</accession>
<dbReference type="CDD" id="cd00009">
    <property type="entry name" value="AAA"/>
    <property type="match status" value="1"/>
</dbReference>
<dbReference type="InterPro" id="IPR005654">
    <property type="entry name" value="ATPase_AFG1-like"/>
</dbReference>
<keyword evidence="1" id="KW-0547">Nucleotide-binding</keyword>
<dbReference type="EMBL" id="JAEQNB010000003">
    <property type="protein sequence ID" value="MBL0387023.1"/>
    <property type="molecule type" value="Genomic_DNA"/>
</dbReference>
<proteinExistence type="predicted"/>
<evidence type="ECO:0000259" key="3">
    <source>
        <dbReference type="SMART" id="SM00382"/>
    </source>
</evidence>
<dbReference type="Proteomes" id="UP000602284">
    <property type="component" value="Unassembled WGS sequence"/>
</dbReference>
<evidence type="ECO:0000313" key="4">
    <source>
        <dbReference type="EMBL" id="MBL0387023.1"/>
    </source>
</evidence>
<keyword evidence="5" id="KW-1185">Reference proteome</keyword>
<dbReference type="Gene3D" id="3.40.50.300">
    <property type="entry name" value="P-loop containing nucleotide triphosphate hydrolases"/>
    <property type="match status" value="1"/>
</dbReference>
<dbReference type="InterPro" id="IPR003593">
    <property type="entry name" value="AAA+_ATPase"/>
</dbReference>
<dbReference type="RefSeq" id="WP_201634588.1">
    <property type="nucleotide sequence ID" value="NZ_JAEQNB010000003.1"/>
</dbReference>
<dbReference type="SMART" id="SM00382">
    <property type="entry name" value="AAA"/>
    <property type="match status" value="1"/>
</dbReference>
<reference evidence="4 5" key="1">
    <citation type="submission" date="2021-01" db="EMBL/GenBank/DDBJ databases">
        <title>Tumebacillus sp. strain ITR2 16S ribosomal RNA gene Genome sequencing and assembly.</title>
        <authorList>
            <person name="Kang M."/>
        </authorList>
    </citation>
    <scope>NUCLEOTIDE SEQUENCE [LARGE SCALE GENOMIC DNA]</scope>
    <source>
        <strain evidence="4 5">ITR2</strain>
    </source>
</reference>
<feature type="domain" description="AAA+ ATPase" evidence="3">
    <location>
        <begin position="174"/>
        <end position="309"/>
    </location>
</feature>
<comment type="caution">
    <text evidence="4">The sequence shown here is derived from an EMBL/GenBank/DDBJ whole genome shotgun (WGS) entry which is preliminary data.</text>
</comment>
<dbReference type="Pfam" id="PF03969">
    <property type="entry name" value="AFG1_ATPase"/>
    <property type="match status" value="1"/>
</dbReference>
<organism evidence="4 5">
    <name type="scientific">Tumebacillus amylolyticus</name>
    <dbReference type="NCBI Taxonomy" id="2801339"/>
    <lineage>
        <taxon>Bacteria</taxon>
        <taxon>Bacillati</taxon>
        <taxon>Bacillota</taxon>
        <taxon>Bacilli</taxon>
        <taxon>Bacillales</taxon>
        <taxon>Alicyclobacillaceae</taxon>
        <taxon>Tumebacillus</taxon>
    </lineage>
</organism>
<name>A0ABS1J9S5_9BACL</name>
<sequence length="329" mass="38033">MDHIGSTLPFTRQFQSRSQYTPDFFRERIPQLRAMDVSDKAIQRGAILLLDQIKQDSICGACQGYESCGKDGDGQGLYDYLEMYNEQLTIRTTHCPQYQNWVERKQIDSLNEYAQKSSADKRFRFDTFPAEQARKFPELYAAALEFADCYTPARQELQRGFAMQQNHQQTADAPFKGLYIFGPPGVGKTHLMLAICNRLDERKIPNIFVHADNIFDKLRMSVGAGKDMETVIEKYCTVPVLAIDEFAQERANEFTLDKMFRIINYRFSNHLPTLFTSNYEPPVVYQTFRDQTRTVDALISRIIQMTRIGRLAGRDYRLTQMDILDASGR</sequence>
<dbReference type="GO" id="GO:0005524">
    <property type="term" value="F:ATP binding"/>
    <property type="evidence" value="ECO:0007669"/>
    <property type="project" value="UniProtKB-KW"/>
</dbReference>
<evidence type="ECO:0000313" key="5">
    <source>
        <dbReference type="Proteomes" id="UP000602284"/>
    </source>
</evidence>
<dbReference type="InterPro" id="IPR027417">
    <property type="entry name" value="P-loop_NTPase"/>
</dbReference>
<dbReference type="PANTHER" id="PTHR30050:SF4">
    <property type="entry name" value="ATP-BINDING PROTEIN RV3427C IN INSERTION SEQUENCE-RELATED"/>
    <property type="match status" value="1"/>
</dbReference>
<dbReference type="SUPFAM" id="SSF52540">
    <property type="entry name" value="P-loop containing nucleoside triphosphate hydrolases"/>
    <property type="match status" value="1"/>
</dbReference>
<dbReference type="PANTHER" id="PTHR30050">
    <property type="entry name" value="CHROMOSOMAL REPLICATION INITIATOR PROTEIN DNAA"/>
    <property type="match status" value="1"/>
</dbReference>
<gene>
    <name evidence="4" type="ORF">JJB07_10210</name>
</gene>
<evidence type="ECO:0000256" key="1">
    <source>
        <dbReference type="ARBA" id="ARBA00022741"/>
    </source>
</evidence>
<protein>
    <submittedName>
        <fullName evidence="4">ATP-binding protein</fullName>
    </submittedName>
</protein>